<accession>A0A0A1YGJ5</accession>
<reference evidence="7 8" key="1">
    <citation type="journal article" date="2014" name="Genome Announc.">
        <title>Draft Genome Sequence of Petroleum Oil-Degrading Marine Bacterium Pseudomonas taeanensis Strain MS-3, Isolated from a Crude Oil-Contaminated Seashore.</title>
        <authorList>
            <person name="Lee S.Y."/>
            <person name="Kim S.H."/>
            <person name="Lee D.G."/>
            <person name="Shin S."/>
            <person name="Yun S.H."/>
            <person name="Choi C.W."/>
            <person name="Chung Y.H."/>
            <person name="Choi J.S."/>
            <person name="Kahng H.Y."/>
            <person name="Kim S.I."/>
        </authorList>
    </citation>
    <scope>NUCLEOTIDE SEQUENCE [LARGE SCALE GENOMIC DNA]</scope>
    <source>
        <strain evidence="7 8">MS-3</strain>
    </source>
</reference>
<dbReference type="GO" id="GO:0019867">
    <property type="term" value="C:outer membrane"/>
    <property type="evidence" value="ECO:0007669"/>
    <property type="project" value="InterPro"/>
</dbReference>
<dbReference type="PANTHER" id="PTHR30332">
    <property type="entry name" value="PROBABLE GENERAL SECRETION PATHWAY PROTEIN D"/>
    <property type="match status" value="1"/>
</dbReference>
<dbReference type="EMBL" id="AWSQ01000008">
    <property type="protein sequence ID" value="KFX68118.1"/>
    <property type="molecule type" value="Genomic_DNA"/>
</dbReference>
<evidence type="ECO:0000256" key="1">
    <source>
        <dbReference type="ARBA" id="ARBA00004370"/>
    </source>
</evidence>
<organism evidence="7 8">
    <name type="scientific">Pseudomonas taeanensis MS-3</name>
    <dbReference type="NCBI Taxonomy" id="1395571"/>
    <lineage>
        <taxon>Bacteria</taxon>
        <taxon>Pseudomonadati</taxon>
        <taxon>Pseudomonadota</taxon>
        <taxon>Gammaproteobacteria</taxon>
        <taxon>Pseudomonadales</taxon>
        <taxon>Pseudomonadaceae</taxon>
        <taxon>Pseudomonas</taxon>
    </lineage>
</organism>
<dbReference type="Pfam" id="PF07655">
    <property type="entry name" value="Secretin_N_2"/>
    <property type="match status" value="1"/>
</dbReference>
<comment type="caution">
    <text evidence="7">The sequence shown here is derived from an EMBL/GenBank/DDBJ whole genome shotgun (WGS) entry which is preliminary data.</text>
</comment>
<keyword evidence="8" id="KW-1185">Reference proteome</keyword>
<keyword evidence="2" id="KW-0732">Signal</keyword>
<evidence type="ECO:0000256" key="4">
    <source>
        <dbReference type="SAM" id="MobiDB-lite"/>
    </source>
</evidence>
<dbReference type="InterPro" id="IPR011514">
    <property type="entry name" value="Secretin_N_2"/>
</dbReference>
<dbReference type="GO" id="GO:0009297">
    <property type="term" value="P:pilus assembly"/>
    <property type="evidence" value="ECO:0007669"/>
    <property type="project" value="InterPro"/>
</dbReference>
<dbReference type="eggNOG" id="COG1450">
    <property type="taxonomic scope" value="Bacteria"/>
</dbReference>
<feature type="compositionally biased region" description="Gly residues" evidence="4">
    <location>
        <begin position="247"/>
        <end position="261"/>
    </location>
</feature>
<dbReference type="InterPro" id="IPR013359">
    <property type="entry name" value="Pilus_4B_PilN"/>
</dbReference>
<dbReference type="STRING" id="1395571.TMS3_0120450"/>
<dbReference type="GO" id="GO:0009306">
    <property type="term" value="P:protein secretion"/>
    <property type="evidence" value="ECO:0007669"/>
    <property type="project" value="InterPro"/>
</dbReference>
<dbReference type="RefSeq" id="WP_025167056.1">
    <property type="nucleotide sequence ID" value="NZ_AWSQ01000008.1"/>
</dbReference>
<evidence type="ECO:0000259" key="6">
    <source>
        <dbReference type="Pfam" id="PF07655"/>
    </source>
</evidence>
<feature type="domain" description="Type II/III secretion system secretin-like" evidence="5">
    <location>
        <begin position="406"/>
        <end position="572"/>
    </location>
</feature>
<protein>
    <submittedName>
        <fullName evidence="7">Secretin</fullName>
    </submittedName>
</protein>
<evidence type="ECO:0000313" key="7">
    <source>
        <dbReference type="EMBL" id="KFX68118.1"/>
    </source>
</evidence>
<dbReference type="PROSITE" id="PS51257">
    <property type="entry name" value="PROKAR_LIPOPROTEIN"/>
    <property type="match status" value="1"/>
</dbReference>
<dbReference type="NCBIfam" id="TIGR02520">
    <property type="entry name" value="pilus_B_mal_scr"/>
    <property type="match status" value="1"/>
</dbReference>
<feature type="region of interest" description="Disordered" evidence="4">
    <location>
        <begin position="238"/>
        <end position="270"/>
    </location>
</feature>
<evidence type="ECO:0000259" key="5">
    <source>
        <dbReference type="Pfam" id="PF00263"/>
    </source>
</evidence>
<proteinExistence type="predicted"/>
<evidence type="ECO:0000256" key="2">
    <source>
        <dbReference type="ARBA" id="ARBA00022729"/>
    </source>
</evidence>
<keyword evidence="3" id="KW-0472">Membrane</keyword>
<dbReference type="InterPro" id="IPR004846">
    <property type="entry name" value="T2SS/T3SS_dom"/>
</dbReference>
<dbReference type="Proteomes" id="UP000030063">
    <property type="component" value="Unassembled WGS sequence"/>
</dbReference>
<evidence type="ECO:0000313" key="8">
    <source>
        <dbReference type="Proteomes" id="UP000030063"/>
    </source>
</evidence>
<dbReference type="InterPro" id="IPR050810">
    <property type="entry name" value="Bact_Secretion_Sys_Channel"/>
</dbReference>
<evidence type="ECO:0000256" key="3">
    <source>
        <dbReference type="ARBA" id="ARBA00023136"/>
    </source>
</evidence>
<dbReference type="OrthoDB" id="6638496at2"/>
<name>A0A0A1YGJ5_9PSED</name>
<dbReference type="PANTHER" id="PTHR30332:SF24">
    <property type="entry name" value="SECRETIN GSPD-RELATED"/>
    <property type="match status" value="1"/>
</dbReference>
<dbReference type="Pfam" id="PF00263">
    <property type="entry name" value="Secretin"/>
    <property type="match status" value="1"/>
</dbReference>
<comment type="subcellular location">
    <subcellularLocation>
        <location evidence="1">Membrane</location>
    </subcellularLocation>
</comment>
<feature type="domain" description="Secretin N-terminal" evidence="6">
    <location>
        <begin position="218"/>
        <end position="306"/>
    </location>
</feature>
<sequence length="574" mass="60338">MIKPNLKSITALTLLALVISGCGIQRVNESMQRSEAAADSASAIAATLRNNQVEPKRDTVVFSDRPWVSTQPIVSKRGLTKHQDCTFIWKPVGSVSLQQAAQEVISQCKLNVQITPDALNPAGSISAPTVTSSSPPTTPSNQDMASMLFPSSVAGAGGSLGNNFGSFGGLGAGGSRLISNISWNDKVSGFLDLITSRSGVSWRFDPAEKAVVIYYLDTKTFRVYAFDDTTHVDSTVRSGMTASTGASGDGSSGGGGGGSSGISGDSGSTQATSVSLKTSILNDIEGSVKSMLTPGVGRMALSRATGTLTVTDRPDVLRRVELAINHENDSITKQVILNVKVVTVELTDRDQIGIDWDLVYRSLSNKWGISLKNTTPGIDPSAVSGSVSILDTANSAWAGSNAMLQALSQQSRILSVRSPSVTTLNLQSAPIQIGRLKSYLASSQVSSVAQVGTTTSLIPGTVTSGYNMSLIPFVMPDSELLLKININMSSEPTFETVTSGESRAQFPSFGVQIFDQKVRLRSGETLVLSGFEQDTEDSSKLGTGDSDFFGLGGGRMRNTGRNVIVVLITPVVMG</sequence>
<gene>
    <name evidence="7" type="ORF">TMS3_0120450</name>
</gene>
<dbReference type="AlphaFoldDB" id="A0A0A1YGJ5"/>